<keyword evidence="1 3" id="KW-0378">Hydrolase</keyword>
<dbReference type="Pfam" id="PF00561">
    <property type="entry name" value="Abhydrolase_1"/>
    <property type="match status" value="1"/>
</dbReference>
<accession>A0ABP5HNM7</accession>
<evidence type="ECO:0000313" key="3">
    <source>
        <dbReference type="EMBL" id="GAA2082914.1"/>
    </source>
</evidence>
<dbReference type="SUPFAM" id="SSF53474">
    <property type="entry name" value="alpha/beta-Hydrolases"/>
    <property type="match status" value="1"/>
</dbReference>
<keyword evidence="4" id="KW-1185">Reference proteome</keyword>
<evidence type="ECO:0000259" key="2">
    <source>
        <dbReference type="Pfam" id="PF00561"/>
    </source>
</evidence>
<name>A0ABP5HNM7_9ACTN</name>
<dbReference type="InterPro" id="IPR000639">
    <property type="entry name" value="Epox_hydrolase-like"/>
</dbReference>
<dbReference type="InterPro" id="IPR000073">
    <property type="entry name" value="AB_hydrolase_1"/>
</dbReference>
<dbReference type="EMBL" id="BAAAPE010000011">
    <property type="protein sequence ID" value="GAA2082914.1"/>
    <property type="molecule type" value="Genomic_DNA"/>
</dbReference>
<dbReference type="GO" id="GO:0016787">
    <property type="term" value="F:hydrolase activity"/>
    <property type="evidence" value="ECO:0007669"/>
    <property type="project" value="UniProtKB-KW"/>
</dbReference>
<proteinExistence type="predicted"/>
<sequence length="355" mass="39190">MERRFESGTVDLGSGRRFHVESAGPPDGPLVLLCHGFPETWYSWRHQLPVLGAAGYRAVAMDMRGYGRSYAPTDIPSYRVDRLVGDVVGVVEALAPGRRALIVGHDWGAPVAWTAAWLRPDRFRGVVGLSVPFAGRGLLALPGDPFGEHRPSFVQRQVGGEGRLFYQEHFQHPDQRAEREAEADPRDWLAAALYSLSASPPLPEALAGADLSRLDTKAAVDVLRATLCVPQGARLRDGMSLPEGPLPWLTDEDLDLYAAEFARTGMTGPLNYYRCVDESWEHLADLAGRPLTVPALHVGGDRDLVTMWSREAAERAHEVATDHRGTVVLRDCGHWIQQERPSETNDVLLDFFSDL</sequence>
<protein>
    <submittedName>
        <fullName evidence="3">Epoxide hydrolase EphB</fullName>
    </submittedName>
</protein>
<dbReference type="Proteomes" id="UP001500016">
    <property type="component" value="Unassembled WGS sequence"/>
</dbReference>
<dbReference type="PANTHER" id="PTHR43329">
    <property type="entry name" value="EPOXIDE HYDROLASE"/>
    <property type="match status" value="1"/>
</dbReference>
<evidence type="ECO:0000313" key="4">
    <source>
        <dbReference type="Proteomes" id="UP001500016"/>
    </source>
</evidence>
<feature type="domain" description="AB hydrolase-1" evidence="2">
    <location>
        <begin position="29"/>
        <end position="340"/>
    </location>
</feature>
<dbReference type="Gene3D" id="3.40.50.1820">
    <property type="entry name" value="alpha/beta hydrolase"/>
    <property type="match status" value="1"/>
</dbReference>
<gene>
    <name evidence="3" type="primary">ephB</name>
    <name evidence="3" type="ORF">GCM10009801_43020</name>
</gene>
<reference evidence="4" key="1">
    <citation type="journal article" date="2019" name="Int. J. Syst. Evol. Microbiol.">
        <title>The Global Catalogue of Microorganisms (GCM) 10K type strain sequencing project: providing services to taxonomists for standard genome sequencing and annotation.</title>
        <authorList>
            <consortium name="The Broad Institute Genomics Platform"/>
            <consortium name="The Broad Institute Genome Sequencing Center for Infectious Disease"/>
            <person name="Wu L."/>
            <person name="Ma J."/>
        </authorList>
    </citation>
    <scope>NUCLEOTIDE SEQUENCE [LARGE SCALE GENOMIC DNA]</scope>
    <source>
        <strain evidence="4">JCM 15478</strain>
    </source>
</reference>
<dbReference type="InterPro" id="IPR029058">
    <property type="entry name" value="AB_hydrolase_fold"/>
</dbReference>
<dbReference type="PRINTS" id="PR00412">
    <property type="entry name" value="EPOXHYDRLASE"/>
</dbReference>
<organism evidence="3 4">
    <name type="scientific">Streptomyces albiaxialis</name>
    <dbReference type="NCBI Taxonomy" id="329523"/>
    <lineage>
        <taxon>Bacteria</taxon>
        <taxon>Bacillati</taxon>
        <taxon>Actinomycetota</taxon>
        <taxon>Actinomycetes</taxon>
        <taxon>Kitasatosporales</taxon>
        <taxon>Streptomycetaceae</taxon>
        <taxon>Streptomyces</taxon>
    </lineage>
</organism>
<evidence type="ECO:0000256" key="1">
    <source>
        <dbReference type="ARBA" id="ARBA00022801"/>
    </source>
</evidence>
<comment type="caution">
    <text evidence="3">The sequence shown here is derived from an EMBL/GenBank/DDBJ whole genome shotgun (WGS) entry which is preliminary data.</text>
</comment>